<protein>
    <submittedName>
        <fullName evidence="2">Putative porin</fullName>
    </submittedName>
</protein>
<dbReference type="EMBL" id="JNAJ01000003">
    <property type="protein sequence ID" value="KGF93543.1"/>
    <property type="molecule type" value="Genomic_DNA"/>
</dbReference>
<keyword evidence="1" id="KW-0732">Signal</keyword>
<dbReference type="RefSeq" id="WP_032512928.1">
    <property type="nucleotide sequence ID" value="NZ_JNAJ01000003.1"/>
</dbReference>
<organism evidence="2 3">
    <name type="scientific">Prochlorococcus marinus str. MIT 9116</name>
    <dbReference type="NCBI Taxonomy" id="167544"/>
    <lineage>
        <taxon>Bacteria</taxon>
        <taxon>Bacillati</taxon>
        <taxon>Cyanobacteriota</taxon>
        <taxon>Cyanophyceae</taxon>
        <taxon>Synechococcales</taxon>
        <taxon>Prochlorococcaceae</taxon>
        <taxon>Prochlorococcus</taxon>
    </lineage>
</organism>
<evidence type="ECO:0000256" key="1">
    <source>
        <dbReference type="SAM" id="SignalP"/>
    </source>
</evidence>
<dbReference type="PANTHER" id="PTHR43308">
    <property type="entry name" value="OUTER MEMBRANE PROTEIN ALPHA-RELATED"/>
    <property type="match status" value="1"/>
</dbReference>
<dbReference type="Proteomes" id="UP000030491">
    <property type="component" value="Unassembled WGS sequence"/>
</dbReference>
<feature type="chain" id="PRO_5001985137" evidence="1">
    <location>
        <begin position="25"/>
        <end position="436"/>
    </location>
</feature>
<name>A0A0A1ZZJ9_PROMR</name>
<evidence type="ECO:0000313" key="3">
    <source>
        <dbReference type="Proteomes" id="UP000030491"/>
    </source>
</evidence>
<dbReference type="OrthoDB" id="468251at2"/>
<comment type="caution">
    <text evidence="2">The sequence shown here is derived from an EMBL/GenBank/DDBJ whole genome shotgun (WGS) entry which is preliminary data.</text>
</comment>
<feature type="signal peptide" evidence="1">
    <location>
        <begin position="1"/>
        <end position="24"/>
    </location>
</feature>
<reference evidence="3" key="1">
    <citation type="journal article" date="2014" name="Sci. Data">
        <title>Genomes of diverse isolates of the marine cyanobacterium Prochlorococcus.</title>
        <authorList>
            <person name="Biller S."/>
            <person name="Berube P."/>
            <person name="Thompson J."/>
            <person name="Kelly L."/>
            <person name="Roggensack S."/>
            <person name="Awad L."/>
            <person name="Roache-Johnson K."/>
            <person name="Ding H."/>
            <person name="Giovannoni S.J."/>
            <person name="Moore L.R."/>
            <person name="Chisholm S.W."/>
        </authorList>
    </citation>
    <scope>NUCLEOTIDE SEQUENCE [LARGE SCALE GENOMIC DNA]</scope>
</reference>
<dbReference type="AlphaFoldDB" id="A0A0A1ZZJ9"/>
<proteinExistence type="predicted"/>
<accession>A0A0A1ZZJ9</accession>
<evidence type="ECO:0000313" key="2">
    <source>
        <dbReference type="EMBL" id="KGF93543.1"/>
    </source>
</evidence>
<gene>
    <name evidence="2" type="ORF">EU93_0172</name>
</gene>
<sequence length="436" mass="47135">MKLFQKMLVATAAVGFVAPLAAQASDAINLEGMNDYSSSRSSAKRFDSNTFVNEVNEDLAVIKGRLDGLEAKQNNFEAGSFSDTTTLDGKAYFTIGAVQYDEDAPTRGLSRKETVQASYTYQMNLNTSFTGDDNLYVRIKTGNHSDWSVNKTYGSYLKSGNGNGDTLKVDKIWYEFPVGDSNTVWVGPKIENYYMHGATPSIYQPVTKQFTLGGNGEAYGASTDTGFGWAYKGDGGLSVSSNVGTKSHTTTSGTNTGLLTDDSKTSWATQIGYTKPNYSASLIYNIKSNGWSDTYYHASGHEGTCKSGKTCDNFNSIGLRGWWRPDDAGTAVPAISLGYDVTTYENATSSTETSNAYFVGLNWMDIFQADDKIGVAFGQPTSNEDAANDPFAYEAYYSFKPNDSVTVKPAIFGGSDRNGTAGADIFGALVETTFKF</sequence>
<dbReference type="InterPro" id="IPR051465">
    <property type="entry name" value="Cell_Envelope_Struct_Comp"/>
</dbReference>
<dbReference type="PANTHER" id="PTHR43308:SF1">
    <property type="entry name" value="OUTER MEMBRANE PROTEIN ALPHA"/>
    <property type="match status" value="1"/>
</dbReference>